<keyword evidence="2" id="KW-0560">Oxidoreductase</keyword>
<evidence type="ECO:0000259" key="6">
    <source>
        <dbReference type="Pfam" id="PF14833"/>
    </source>
</evidence>
<dbReference type="PROSITE" id="PS00895">
    <property type="entry name" value="3_HYDROXYISOBUT_DH"/>
    <property type="match status" value="1"/>
</dbReference>
<feature type="chain" id="PRO_5045674240" evidence="4">
    <location>
        <begin position="18"/>
        <end position="295"/>
    </location>
</feature>
<evidence type="ECO:0000313" key="8">
    <source>
        <dbReference type="Proteomes" id="UP000624325"/>
    </source>
</evidence>
<comment type="caution">
    <text evidence="7">The sequence shown here is derived from an EMBL/GenBank/DDBJ whole genome shotgun (WGS) entry which is preliminary data.</text>
</comment>
<evidence type="ECO:0000256" key="1">
    <source>
        <dbReference type="ARBA" id="ARBA00009080"/>
    </source>
</evidence>
<dbReference type="SUPFAM" id="SSF48179">
    <property type="entry name" value="6-phosphogluconate dehydrogenase C-terminal domain-like"/>
    <property type="match status" value="1"/>
</dbReference>
<dbReference type="Gene3D" id="1.10.1040.10">
    <property type="entry name" value="N-(1-d-carboxylethyl)-l-norvaline Dehydrogenase, domain 2"/>
    <property type="match status" value="1"/>
</dbReference>
<evidence type="ECO:0000313" key="7">
    <source>
        <dbReference type="EMBL" id="GIF55521.1"/>
    </source>
</evidence>
<dbReference type="InterPro" id="IPR015815">
    <property type="entry name" value="HIBADH-related"/>
</dbReference>
<dbReference type="SUPFAM" id="SSF51735">
    <property type="entry name" value="NAD(P)-binding Rossmann-fold domains"/>
    <property type="match status" value="1"/>
</dbReference>
<feature type="signal peptide" evidence="4">
    <location>
        <begin position="1"/>
        <end position="17"/>
    </location>
</feature>
<keyword evidence="8" id="KW-1185">Reference proteome</keyword>
<evidence type="ECO:0000256" key="2">
    <source>
        <dbReference type="ARBA" id="ARBA00023002"/>
    </source>
</evidence>
<dbReference type="Pfam" id="PF14833">
    <property type="entry name" value="NAD_binding_11"/>
    <property type="match status" value="1"/>
</dbReference>
<feature type="domain" description="3-hydroxyisobutyrate dehydrogenase-like NAD-binding" evidence="6">
    <location>
        <begin position="165"/>
        <end position="284"/>
    </location>
</feature>
<dbReference type="EMBL" id="BONC01000008">
    <property type="protein sequence ID" value="GIF55521.1"/>
    <property type="molecule type" value="Genomic_DNA"/>
</dbReference>
<dbReference type="PANTHER" id="PTHR43060">
    <property type="entry name" value="3-HYDROXYISOBUTYRATE DEHYDROGENASE-LIKE 1, MITOCHONDRIAL-RELATED"/>
    <property type="match status" value="1"/>
</dbReference>
<name>A0ABQ4BYB9_9ACTN</name>
<evidence type="ECO:0000259" key="5">
    <source>
        <dbReference type="Pfam" id="PF03446"/>
    </source>
</evidence>
<dbReference type="Proteomes" id="UP000624325">
    <property type="component" value="Unassembled WGS sequence"/>
</dbReference>
<gene>
    <name evidence="7" type="primary">garR</name>
    <name evidence="7" type="ORF">Air01nite_16160</name>
</gene>
<dbReference type="InterPro" id="IPR036291">
    <property type="entry name" value="NAD(P)-bd_dom_sf"/>
</dbReference>
<dbReference type="Gene3D" id="3.40.50.720">
    <property type="entry name" value="NAD(P)-binding Rossmann-like Domain"/>
    <property type="match status" value="1"/>
</dbReference>
<proteinExistence type="inferred from homology"/>
<evidence type="ECO:0000256" key="4">
    <source>
        <dbReference type="SAM" id="SignalP"/>
    </source>
</evidence>
<feature type="domain" description="6-phosphogluconate dehydrogenase NADP-binding" evidence="5">
    <location>
        <begin position="4"/>
        <end position="162"/>
    </location>
</feature>
<keyword evidence="3" id="KW-0520">NAD</keyword>
<dbReference type="Pfam" id="PF03446">
    <property type="entry name" value="NAD_binding_2"/>
    <property type="match status" value="1"/>
</dbReference>
<comment type="similarity">
    <text evidence="1">Belongs to the HIBADH-related family.</text>
</comment>
<dbReference type="InterPro" id="IPR029154">
    <property type="entry name" value="HIBADH-like_NADP-bd"/>
</dbReference>
<protein>
    <submittedName>
        <fullName evidence="7">2-hydroxy-3-oxopropionate reductase</fullName>
    </submittedName>
</protein>
<evidence type="ECO:0000256" key="3">
    <source>
        <dbReference type="ARBA" id="ARBA00023027"/>
    </source>
</evidence>
<dbReference type="InterPro" id="IPR006115">
    <property type="entry name" value="6PGDH_NADP-bd"/>
</dbReference>
<dbReference type="PIRSF" id="PIRSF000103">
    <property type="entry name" value="HIBADH"/>
    <property type="match status" value="1"/>
</dbReference>
<dbReference type="InterPro" id="IPR013328">
    <property type="entry name" value="6PGD_dom2"/>
</dbReference>
<dbReference type="PANTHER" id="PTHR43060:SF15">
    <property type="entry name" value="3-HYDROXYISOBUTYRATE DEHYDROGENASE-LIKE 1, MITOCHONDRIAL-RELATED"/>
    <property type="match status" value="1"/>
</dbReference>
<organism evidence="7 8">
    <name type="scientific">Asanoa iriomotensis</name>
    <dbReference type="NCBI Taxonomy" id="234613"/>
    <lineage>
        <taxon>Bacteria</taxon>
        <taxon>Bacillati</taxon>
        <taxon>Actinomycetota</taxon>
        <taxon>Actinomycetes</taxon>
        <taxon>Micromonosporales</taxon>
        <taxon>Micromonosporaceae</taxon>
        <taxon>Asanoa</taxon>
    </lineage>
</organism>
<sequence>MRVIAFIGLGTMGAPMAANLVKAGFDVVGYNRSRPAVENLVAAGGRAASSVAEAVASAEVAVTMLPDSPDVEAVALGPDGLLAHLPAGALYVDMSSINPAVAVALAAAGAQRDVEVLDAPVSGGEPGARSASLSIMVGGTAEAFARAEPLFAALGTTIVHVGPAGAGQTVKAANQLLVGGHLALLAEAILLLEAAGVAPEGALRVLAGGLAGSTVLDRKSGAMLARSFAPSFRADLHAKDLRIVADLARRSSLVLPTVSTAAQLMNAVVARGNGDLDHAAVLTVVELLSGREPTP</sequence>
<keyword evidence="4" id="KW-0732">Signal</keyword>
<dbReference type="InterPro" id="IPR002204">
    <property type="entry name" value="3-OH-isobutyrate_DH-rel_CS"/>
</dbReference>
<accession>A0ABQ4BYB9</accession>
<dbReference type="InterPro" id="IPR008927">
    <property type="entry name" value="6-PGluconate_DH-like_C_sf"/>
</dbReference>
<dbReference type="RefSeq" id="WP_203701331.1">
    <property type="nucleotide sequence ID" value="NZ_BAAALU010000007.1"/>
</dbReference>
<reference evidence="7 8" key="1">
    <citation type="submission" date="2021-01" db="EMBL/GenBank/DDBJ databases">
        <title>Whole genome shotgun sequence of Asanoa iriomotensis NBRC 100142.</title>
        <authorList>
            <person name="Komaki H."/>
            <person name="Tamura T."/>
        </authorList>
    </citation>
    <scope>NUCLEOTIDE SEQUENCE [LARGE SCALE GENOMIC DNA]</scope>
    <source>
        <strain evidence="7 8">NBRC 100142</strain>
    </source>
</reference>